<sequence>MLFDNIFQIKAIFIWFLIIIDNDFKMKKVLNLTFLVSFGISANAWPMIGTALMKQRLAVMVLIQWMFVSCTLKYIFSMRMKR</sequence>
<evidence type="ECO:0000313" key="2">
    <source>
        <dbReference type="EMBL" id="RKG29671.1"/>
    </source>
</evidence>
<keyword evidence="1" id="KW-0812">Transmembrane</keyword>
<feature type="transmembrane region" description="Helical" evidence="1">
    <location>
        <begin position="29"/>
        <end position="45"/>
    </location>
</feature>
<protein>
    <submittedName>
        <fullName evidence="2">Uncharacterized protein</fullName>
    </submittedName>
</protein>
<proteinExistence type="predicted"/>
<dbReference type="Proteomes" id="UP000282388">
    <property type="component" value="Unassembled WGS sequence"/>
</dbReference>
<organism evidence="2 3">
    <name type="scientific">Acinetobacter tianfuensis</name>
    <dbReference type="NCBI Taxonomy" id="2419603"/>
    <lineage>
        <taxon>Bacteria</taxon>
        <taxon>Pseudomonadati</taxon>
        <taxon>Pseudomonadota</taxon>
        <taxon>Gammaproteobacteria</taxon>
        <taxon>Moraxellales</taxon>
        <taxon>Moraxellaceae</taxon>
        <taxon>Acinetobacter</taxon>
    </lineage>
</organism>
<evidence type="ECO:0000313" key="3">
    <source>
        <dbReference type="Proteomes" id="UP000282388"/>
    </source>
</evidence>
<keyword evidence="3" id="KW-1185">Reference proteome</keyword>
<dbReference type="EMBL" id="RAXV01000035">
    <property type="protein sequence ID" value="RKG29671.1"/>
    <property type="molecule type" value="Genomic_DNA"/>
</dbReference>
<reference evidence="2 3" key="1">
    <citation type="submission" date="2018-09" db="EMBL/GenBank/DDBJ databases">
        <title>The draft genome of Acinetobacter spp. strains.</title>
        <authorList>
            <person name="Qin J."/>
            <person name="Feng Y."/>
            <person name="Zong Z."/>
        </authorList>
    </citation>
    <scope>NUCLEOTIDE SEQUENCE [LARGE SCALE GENOMIC DNA]</scope>
    <source>
        <strain evidence="2 3">WCHAc060012</strain>
    </source>
</reference>
<keyword evidence="1" id="KW-1133">Transmembrane helix</keyword>
<accession>A0A3A8ELD5</accession>
<evidence type="ECO:0000256" key="1">
    <source>
        <dbReference type="SAM" id="Phobius"/>
    </source>
</evidence>
<dbReference type="AlphaFoldDB" id="A0A3A8ELD5"/>
<keyword evidence="1" id="KW-0472">Membrane</keyword>
<gene>
    <name evidence="2" type="ORF">D7V32_13935</name>
</gene>
<feature type="transmembrane region" description="Helical" evidence="1">
    <location>
        <begin position="57"/>
        <end position="76"/>
    </location>
</feature>
<comment type="caution">
    <text evidence="2">The sequence shown here is derived from an EMBL/GenBank/DDBJ whole genome shotgun (WGS) entry which is preliminary data.</text>
</comment>
<name>A0A3A8ELD5_9GAMM</name>